<protein>
    <submittedName>
        <fullName evidence="2">Uncharacterized protein</fullName>
    </submittedName>
</protein>
<evidence type="ECO:0000313" key="2">
    <source>
        <dbReference type="EMBL" id="KAL0903042.1"/>
    </source>
</evidence>
<proteinExistence type="predicted"/>
<dbReference type="EMBL" id="JANQDX010000026">
    <property type="protein sequence ID" value="KAL0903042.1"/>
    <property type="molecule type" value="Genomic_DNA"/>
</dbReference>
<feature type="region of interest" description="Disordered" evidence="1">
    <location>
        <begin position="46"/>
        <end position="72"/>
    </location>
</feature>
<evidence type="ECO:0000313" key="3">
    <source>
        <dbReference type="Proteomes" id="UP001552299"/>
    </source>
</evidence>
<evidence type="ECO:0000256" key="1">
    <source>
        <dbReference type="SAM" id="MobiDB-lite"/>
    </source>
</evidence>
<sequence length="265" mass="29225">MLVREVGELLRSIEIPHLYPNENRSESLPASACSLCSRHTHAPARMPPWFGTKPSDTYDRRRKRPPCTAGGSQRPVVFQQQAKKSAQGCVAKKEKEQATAKAVAHPFSFRGTQVDWRGGIRMDLGVFVRAVCGESRTYGSLFKITAVPLRAAVGRTAPYSCPTRRATRSVVLSHKISTPPACWPGESKFSSGQLSTQSSAKNTVESSNARCWCASCPRGKKEERQGAERLTICSMGADYPRNPWEKRKDISVTKTIGGFIGEIQR</sequence>
<dbReference type="AlphaFoldDB" id="A0ABD0TTQ8"/>
<comment type="caution">
    <text evidence="2">The sequence shown here is derived from an EMBL/GenBank/DDBJ whole genome shotgun (WGS) entry which is preliminary data.</text>
</comment>
<gene>
    <name evidence="2" type="ORF">M5K25_028251</name>
</gene>
<accession>A0ABD0TTQ8</accession>
<organism evidence="2 3">
    <name type="scientific">Dendrobium thyrsiflorum</name>
    <name type="common">Pinecone-like raceme dendrobium</name>
    <name type="synonym">Orchid</name>
    <dbReference type="NCBI Taxonomy" id="117978"/>
    <lineage>
        <taxon>Eukaryota</taxon>
        <taxon>Viridiplantae</taxon>
        <taxon>Streptophyta</taxon>
        <taxon>Embryophyta</taxon>
        <taxon>Tracheophyta</taxon>
        <taxon>Spermatophyta</taxon>
        <taxon>Magnoliopsida</taxon>
        <taxon>Liliopsida</taxon>
        <taxon>Asparagales</taxon>
        <taxon>Orchidaceae</taxon>
        <taxon>Epidendroideae</taxon>
        <taxon>Malaxideae</taxon>
        <taxon>Dendrobiinae</taxon>
        <taxon>Dendrobium</taxon>
    </lineage>
</organism>
<dbReference type="Proteomes" id="UP001552299">
    <property type="component" value="Unassembled WGS sequence"/>
</dbReference>
<reference evidence="2 3" key="1">
    <citation type="journal article" date="2024" name="Plant Biotechnol. J.">
        <title>Dendrobium thyrsiflorum genome and its molecular insights into genes involved in important horticultural traits.</title>
        <authorList>
            <person name="Chen B."/>
            <person name="Wang J.Y."/>
            <person name="Zheng P.J."/>
            <person name="Li K.L."/>
            <person name="Liang Y.M."/>
            <person name="Chen X.F."/>
            <person name="Zhang C."/>
            <person name="Zhao X."/>
            <person name="He X."/>
            <person name="Zhang G.Q."/>
            <person name="Liu Z.J."/>
            <person name="Xu Q."/>
        </authorList>
    </citation>
    <scope>NUCLEOTIDE SEQUENCE [LARGE SCALE GENOMIC DNA]</scope>
    <source>
        <strain evidence="2">GZMU011</strain>
    </source>
</reference>
<name>A0ABD0TTQ8_DENTH</name>
<keyword evidence="3" id="KW-1185">Reference proteome</keyword>